<dbReference type="GO" id="GO:0005524">
    <property type="term" value="F:ATP binding"/>
    <property type="evidence" value="ECO:0007669"/>
    <property type="project" value="UniProtKB-KW"/>
</dbReference>
<dbReference type="Pfam" id="PF01636">
    <property type="entry name" value="APH"/>
    <property type="match status" value="1"/>
</dbReference>
<dbReference type="PANTHER" id="PTHR21064">
    <property type="entry name" value="AMINOGLYCOSIDE PHOSPHOTRANSFERASE DOMAIN-CONTAINING PROTEIN-RELATED"/>
    <property type="match status" value="1"/>
</dbReference>
<evidence type="ECO:0000256" key="5">
    <source>
        <dbReference type="ARBA" id="ARBA00022777"/>
    </source>
</evidence>
<comment type="caution">
    <text evidence="9">The sequence shown here is derived from an EMBL/GenBank/DDBJ whole genome shotgun (WGS) entry which is preliminary data.</text>
</comment>
<evidence type="ECO:0000256" key="4">
    <source>
        <dbReference type="ARBA" id="ARBA00022741"/>
    </source>
</evidence>
<dbReference type="Gene3D" id="3.90.1200.10">
    <property type="match status" value="1"/>
</dbReference>
<gene>
    <name evidence="9" type="ORF">MUG84_23000</name>
</gene>
<proteinExistence type="inferred from homology"/>
<dbReference type="AlphaFoldDB" id="A0A9X1WSJ6"/>
<sequence length="313" mass="37414">MAVKTEFTNEEFKQLFHNYQLGDFIEATPIKEGTVQTNYKIRTSKGIFIFRYYESRSVNSVLFETDVLHYLKNNNYPSPYPYRNNSGSFVGVYHSKPYVVSNYIEGHHMTQELNEQQKSTLIQKAAELHKLTQNYSPMHKESRWNYNVDFCLEQAEQRINSLNGKKKLMWLENVLRNLDLPESLPMGICHSDFHISNILYQNDEFVALLDFDDANYTYLLFDLVGLMESWAWTHDKYEVLNLTEAKKVVQEYMKFRPLSSVEKKHLFDVYKLSICIDCLWFWDRGDAEDFYEKRKIDYLDHLGREKFYHELFH</sequence>
<dbReference type="GO" id="GO:0004413">
    <property type="term" value="F:homoserine kinase activity"/>
    <property type="evidence" value="ECO:0007669"/>
    <property type="project" value="InterPro"/>
</dbReference>
<evidence type="ECO:0000256" key="2">
    <source>
        <dbReference type="ARBA" id="ARBA00022679"/>
    </source>
</evidence>
<dbReference type="EMBL" id="JALIRP010000012">
    <property type="protein sequence ID" value="MCJ8014572.1"/>
    <property type="molecule type" value="Genomic_DNA"/>
</dbReference>
<keyword evidence="3" id="KW-0791">Threonine biosynthesis</keyword>
<dbReference type="InterPro" id="IPR005280">
    <property type="entry name" value="Homoserine_kinase_II"/>
</dbReference>
<dbReference type="Gene3D" id="3.30.200.20">
    <property type="entry name" value="Phosphorylase Kinase, domain 1"/>
    <property type="match status" value="1"/>
</dbReference>
<protein>
    <submittedName>
        <fullName evidence="9">Homoserine kinase</fullName>
    </submittedName>
</protein>
<dbReference type="InterPro" id="IPR011009">
    <property type="entry name" value="Kinase-like_dom_sf"/>
</dbReference>
<evidence type="ECO:0000313" key="9">
    <source>
        <dbReference type="EMBL" id="MCJ8014572.1"/>
    </source>
</evidence>
<evidence type="ECO:0000256" key="3">
    <source>
        <dbReference type="ARBA" id="ARBA00022697"/>
    </source>
</evidence>
<dbReference type="Proteomes" id="UP001139347">
    <property type="component" value="Unassembled WGS sequence"/>
</dbReference>
<dbReference type="CDD" id="cd05153">
    <property type="entry name" value="HomoserineK_II"/>
    <property type="match status" value="1"/>
</dbReference>
<keyword evidence="2" id="KW-0808">Transferase</keyword>
<dbReference type="RefSeq" id="WP_244729389.1">
    <property type="nucleotide sequence ID" value="NZ_JALIRP010000012.1"/>
</dbReference>
<keyword evidence="10" id="KW-1185">Reference proteome</keyword>
<dbReference type="SUPFAM" id="SSF56112">
    <property type="entry name" value="Protein kinase-like (PK-like)"/>
    <property type="match status" value="1"/>
</dbReference>
<accession>A0A9X1WSJ6</accession>
<dbReference type="InterPro" id="IPR050249">
    <property type="entry name" value="Pseudomonas-type_ThrB"/>
</dbReference>
<evidence type="ECO:0000256" key="7">
    <source>
        <dbReference type="ARBA" id="ARBA00038240"/>
    </source>
</evidence>
<feature type="domain" description="Aminoglycoside phosphotransferase" evidence="8">
    <location>
        <begin position="27"/>
        <end position="235"/>
    </location>
</feature>
<reference evidence="9" key="1">
    <citation type="submission" date="2022-04" db="EMBL/GenBank/DDBJ databases">
        <title>Paenibacillus mangrovi sp. nov., a novel endophytic bacterium isolated from bark of Kandelia candel.</title>
        <authorList>
            <person name="Tuo L."/>
        </authorList>
    </citation>
    <scope>NUCLEOTIDE SEQUENCE</scope>
    <source>
        <strain evidence="9">KQZ6P-2</strain>
    </source>
</reference>
<comment type="similarity">
    <text evidence="7">Belongs to the pseudomonas-type ThrB family.</text>
</comment>
<keyword evidence="6" id="KW-0067">ATP-binding</keyword>
<evidence type="ECO:0000256" key="6">
    <source>
        <dbReference type="ARBA" id="ARBA00022840"/>
    </source>
</evidence>
<keyword evidence="4" id="KW-0547">Nucleotide-binding</keyword>
<name>A0A9X1WSJ6_9BACL</name>
<evidence type="ECO:0000313" key="10">
    <source>
        <dbReference type="Proteomes" id="UP001139347"/>
    </source>
</evidence>
<evidence type="ECO:0000259" key="8">
    <source>
        <dbReference type="Pfam" id="PF01636"/>
    </source>
</evidence>
<dbReference type="PANTHER" id="PTHR21064:SF6">
    <property type="entry name" value="AMINOGLYCOSIDE PHOSPHOTRANSFERASE DOMAIN-CONTAINING PROTEIN"/>
    <property type="match status" value="1"/>
</dbReference>
<organism evidence="9 10">
    <name type="scientific">Paenibacillus mangrovi</name>
    <dbReference type="NCBI Taxonomy" id="2931978"/>
    <lineage>
        <taxon>Bacteria</taxon>
        <taxon>Bacillati</taxon>
        <taxon>Bacillota</taxon>
        <taxon>Bacilli</taxon>
        <taxon>Bacillales</taxon>
        <taxon>Paenibacillaceae</taxon>
        <taxon>Paenibacillus</taxon>
    </lineage>
</organism>
<dbReference type="InterPro" id="IPR002575">
    <property type="entry name" value="Aminoglycoside_PTrfase"/>
</dbReference>
<keyword evidence="5 9" id="KW-0418">Kinase</keyword>
<keyword evidence="1" id="KW-0028">Amino-acid biosynthesis</keyword>
<dbReference type="GO" id="GO:0009088">
    <property type="term" value="P:threonine biosynthetic process"/>
    <property type="evidence" value="ECO:0007669"/>
    <property type="project" value="UniProtKB-KW"/>
</dbReference>
<evidence type="ECO:0000256" key="1">
    <source>
        <dbReference type="ARBA" id="ARBA00022605"/>
    </source>
</evidence>